<dbReference type="PANTHER" id="PTHR40616:SF1">
    <property type="entry name" value="LINALOOL DEHYDRATASE_ISOMERASE DOMAIN-CONTAINING PROTEIN"/>
    <property type="match status" value="1"/>
</dbReference>
<keyword evidence="2" id="KW-1185">Reference proteome</keyword>
<proteinExistence type="predicted"/>
<evidence type="ECO:0000313" key="1">
    <source>
        <dbReference type="EMBL" id="MCU6796745.1"/>
    </source>
</evidence>
<organism evidence="1 2">
    <name type="scientific">Paenibacillus baimaensis</name>
    <dbReference type="NCBI Taxonomy" id="2982185"/>
    <lineage>
        <taxon>Bacteria</taxon>
        <taxon>Bacillati</taxon>
        <taxon>Bacillota</taxon>
        <taxon>Bacilli</taxon>
        <taxon>Bacillales</taxon>
        <taxon>Paenibacillaceae</taxon>
        <taxon>Paenibacillus</taxon>
    </lineage>
</organism>
<sequence length="576" mass="64685">MDQKQMLLKQLDVWNGQYNPEVQMVRKPFHTPGYHSTLKNVEYTHPTLAALVYALGLLDSRQAEYTERASGIISKVIGLQDQNPENSTYGIWSWFMEEPLEMMAPPDWNWADFCGKRLVLAEQRHADLLSPSLREQIKQAVCCACDAIIKRNVGPGYTNIAIMGAFVTLIAGELYGHKPYADYGLERLRKFSDYTKALGTFQEFNSPTYTIVAIQELASIHTATVNEEARQLSADMLDVAWRMTAEHFHAPSRQWSGPHSRSYSTVMTPEVLSFLQMASGGTLSLRPNEDIIYNLDWYGNEIHCPKAYLSAFEHTETTTNRQVIQKDEAGHALNIATTYMSGAVSVGTFSKDVMWNQRRNLLGYVRNGDSFSYMHLRLLHDGYDYSSAVYTSVQEQGDVLFGIGFCTNGGDTHIGLDPIDGTIEAADLRLRFEIGGSLEGIEVEDFSADAESVSVRIEDQTMRVKLLFAAFDGEQPAWKLVSEPNKLCLDYVIYAGESKRFSFIQIQQALLMFAFRLTEGNIGELDATAEYAEHKDDGSEEGASREVHAEYQSTGGAVLQLRLPVKPTEKQQMLRS</sequence>
<reference evidence="1 2" key="1">
    <citation type="submission" date="2022-09" db="EMBL/GenBank/DDBJ databases">
        <authorList>
            <person name="Han X.L."/>
            <person name="Wang Q."/>
            <person name="Lu T."/>
        </authorList>
    </citation>
    <scope>NUCLEOTIDE SEQUENCE [LARGE SCALE GENOMIC DNA]</scope>
    <source>
        <strain evidence="1 2">WQ 127069</strain>
    </source>
</reference>
<comment type="caution">
    <text evidence="1">The sequence shown here is derived from an EMBL/GenBank/DDBJ whole genome shotgun (WGS) entry which is preliminary data.</text>
</comment>
<gene>
    <name evidence="1" type="ORF">OB236_31930</name>
</gene>
<dbReference type="PANTHER" id="PTHR40616">
    <property type="entry name" value="LINALOOL DEHYDRATASE_ISOMERASE DOMAIN-CONTAINING PROTEIN"/>
    <property type="match status" value="1"/>
</dbReference>
<name>A0ABT2UQ07_9BACL</name>
<dbReference type="Proteomes" id="UP001652445">
    <property type="component" value="Unassembled WGS sequence"/>
</dbReference>
<protein>
    <recommendedName>
        <fullName evidence="3">Heparinase II/III-like protein</fullName>
    </recommendedName>
</protein>
<dbReference type="RefSeq" id="WP_262687578.1">
    <property type="nucleotide sequence ID" value="NZ_JAOQIO010000107.1"/>
</dbReference>
<evidence type="ECO:0008006" key="3">
    <source>
        <dbReference type="Google" id="ProtNLM"/>
    </source>
</evidence>
<dbReference type="EMBL" id="JAOQIO010000107">
    <property type="protein sequence ID" value="MCU6796745.1"/>
    <property type="molecule type" value="Genomic_DNA"/>
</dbReference>
<evidence type="ECO:0000313" key="2">
    <source>
        <dbReference type="Proteomes" id="UP001652445"/>
    </source>
</evidence>
<accession>A0ABT2UQ07</accession>